<gene>
    <name evidence="1" type="ORF">PCC6912_14860</name>
</gene>
<keyword evidence="1" id="KW-0808">Transferase</keyword>
<proteinExistence type="predicted"/>
<organism evidence="1 2">
    <name type="scientific">Chlorogloeopsis fritschii PCC 6912</name>
    <dbReference type="NCBI Taxonomy" id="211165"/>
    <lineage>
        <taxon>Bacteria</taxon>
        <taxon>Bacillati</taxon>
        <taxon>Cyanobacteriota</taxon>
        <taxon>Cyanophyceae</taxon>
        <taxon>Nostocales</taxon>
        <taxon>Chlorogloeopsidaceae</taxon>
        <taxon>Chlorogloeopsis</taxon>
    </lineage>
</organism>
<accession>A0A3S0ZVL6</accession>
<name>A0A3S0ZVL6_CHLFR</name>
<dbReference type="AlphaFoldDB" id="A0A3S0ZVL6"/>
<evidence type="ECO:0000313" key="2">
    <source>
        <dbReference type="Proteomes" id="UP000268857"/>
    </source>
</evidence>
<comment type="caution">
    <text evidence="1">The sequence shown here is derived from an EMBL/GenBank/DDBJ whole genome shotgun (WGS) entry which is preliminary data.</text>
</comment>
<sequence length="384" mass="43591">MKILFLTTIILSKHCNGGEIASQCFIDALKSLGHQVTVVGYLRKGDKFEHNPQETFIVDERYTETKKSKFYALLWLALSFWKGLPYSSAKYYSHAYINLVNKLLLNENYDSIIIEHAQIGWIEAYIQDKSQIILLTQNVEHEMYEEQFQRVSNLISKLLYKREARLIKLQEARLTSLCQQIWTLTDHDNKSFSRLGNVNRIMTFGIAPSFRKLRDKTVEKRFDIGILGSWTWKPNIEGLKWFIKNVYPVLPVNFSIYIAGKDADWLNGKYPNIHYCGVVPDAQEFMAQAKVVAIPTLSGGGIQIKTLDAIASGSLIVATPIALRGITHPPSTVKVAETPQEFANLIISAVNSKFMSTTCDEAINWYSGRHEKFLNDVAIAISST</sequence>
<dbReference type="Pfam" id="PF13692">
    <property type="entry name" value="Glyco_trans_1_4"/>
    <property type="match status" value="1"/>
</dbReference>
<evidence type="ECO:0000313" key="1">
    <source>
        <dbReference type="EMBL" id="RUR84591.1"/>
    </source>
</evidence>
<dbReference type="Gene3D" id="3.40.50.2000">
    <property type="entry name" value="Glycogen Phosphorylase B"/>
    <property type="match status" value="2"/>
</dbReference>
<dbReference type="GO" id="GO:0016740">
    <property type="term" value="F:transferase activity"/>
    <property type="evidence" value="ECO:0007669"/>
    <property type="project" value="UniProtKB-KW"/>
</dbReference>
<dbReference type="STRING" id="211165.GCA_000317285_03920"/>
<keyword evidence="2" id="KW-1185">Reference proteome</keyword>
<reference evidence="1 2" key="1">
    <citation type="journal article" date="2019" name="Genome Biol. Evol.">
        <title>Day and night: Metabolic profiles and evolutionary relationships of six axenic non-marine cyanobacteria.</title>
        <authorList>
            <person name="Will S.E."/>
            <person name="Henke P."/>
            <person name="Boedeker C."/>
            <person name="Huang S."/>
            <person name="Brinkmann H."/>
            <person name="Rohde M."/>
            <person name="Jarek M."/>
            <person name="Friedl T."/>
            <person name="Seufert S."/>
            <person name="Schumacher M."/>
            <person name="Overmann J."/>
            <person name="Neumann-Schaal M."/>
            <person name="Petersen J."/>
        </authorList>
    </citation>
    <scope>NUCLEOTIDE SEQUENCE [LARGE SCALE GENOMIC DNA]</scope>
    <source>
        <strain evidence="1 2">PCC 6912</strain>
    </source>
</reference>
<dbReference type="OrthoDB" id="8432722at2"/>
<dbReference type="SUPFAM" id="SSF53756">
    <property type="entry name" value="UDP-Glycosyltransferase/glycogen phosphorylase"/>
    <property type="match status" value="1"/>
</dbReference>
<dbReference type="EMBL" id="RSCJ01000004">
    <property type="protein sequence ID" value="RUR84591.1"/>
    <property type="molecule type" value="Genomic_DNA"/>
</dbReference>
<dbReference type="Proteomes" id="UP000268857">
    <property type="component" value="Unassembled WGS sequence"/>
</dbReference>
<protein>
    <submittedName>
        <fullName evidence="1">Glycosyl transferase</fullName>
    </submittedName>
</protein>
<dbReference type="RefSeq" id="WP_016875522.1">
    <property type="nucleotide sequence ID" value="NZ_AJLN01000100.1"/>
</dbReference>